<dbReference type="EnsemblPlants" id="MELO3C019182.2.1">
    <property type="protein sequence ID" value="MELO3C019182.2.1"/>
    <property type="gene ID" value="MELO3C019182.2"/>
</dbReference>
<dbReference type="Gramene" id="MELO3C019182.2.1">
    <property type="protein sequence ID" value="MELO3C019182.2.1"/>
    <property type="gene ID" value="MELO3C019182.2"/>
</dbReference>
<evidence type="ECO:0000313" key="1">
    <source>
        <dbReference type="EnsemblPlants" id="MELO3C019182.2.1"/>
    </source>
</evidence>
<dbReference type="AlphaFoldDB" id="A0A9I9DII4"/>
<sequence length="54" mass="6146">MKGPCLELLSLSLLDTRRRRKLNVAVPSVGSRRLVNRTVSVGTRGRRQRAWTVE</sequence>
<name>A0A9I9DII4_CUCME</name>
<accession>A0A9I9DII4</accession>
<organism evidence="1">
    <name type="scientific">Cucumis melo</name>
    <name type="common">Muskmelon</name>
    <dbReference type="NCBI Taxonomy" id="3656"/>
    <lineage>
        <taxon>Eukaryota</taxon>
        <taxon>Viridiplantae</taxon>
        <taxon>Streptophyta</taxon>
        <taxon>Embryophyta</taxon>
        <taxon>Tracheophyta</taxon>
        <taxon>Spermatophyta</taxon>
        <taxon>Magnoliopsida</taxon>
        <taxon>eudicotyledons</taxon>
        <taxon>Gunneridae</taxon>
        <taxon>Pentapetalae</taxon>
        <taxon>rosids</taxon>
        <taxon>fabids</taxon>
        <taxon>Cucurbitales</taxon>
        <taxon>Cucurbitaceae</taxon>
        <taxon>Benincaseae</taxon>
        <taxon>Cucumis</taxon>
    </lineage>
</organism>
<protein>
    <submittedName>
        <fullName evidence="1">Uncharacterized protein</fullName>
    </submittedName>
</protein>
<reference evidence="1" key="1">
    <citation type="submission" date="2023-03" db="UniProtKB">
        <authorList>
            <consortium name="EnsemblPlants"/>
        </authorList>
    </citation>
    <scope>IDENTIFICATION</scope>
</reference>
<proteinExistence type="predicted"/>